<evidence type="ECO:0000313" key="3">
    <source>
        <dbReference type="Proteomes" id="UP000815325"/>
    </source>
</evidence>
<name>A0ABQ7G7B9_DUNSA</name>
<proteinExistence type="predicted"/>
<comment type="caution">
    <text evidence="2">The sequence shown here is derived from an EMBL/GenBank/DDBJ whole genome shotgun (WGS) entry which is preliminary data.</text>
</comment>
<protein>
    <recommendedName>
        <fullName evidence="4">Encoded protein</fullName>
    </recommendedName>
</protein>
<feature type="region of interest" description="Disordered" evidence="1">
    <location>
        <begin position="32"/>
        <end position="107"/>
    </location>
</feature>
<dbReference type="Proteomes" id="UP000815325">
    <property type="component" value="Unassembled WGS sequence"/>
</dbReference>
<dbReference type="EMBL" id="MU070040">
    <property type="protein sequence ID" value="KAF5830466.1"/>
    <property type="molecule type" value="Genomic_DNA"/>
</dbReference>
<reference evidence="2" key="1">
    <citation type="submission" date="2017-08" db="EMBL/GenBank/DDBJ databases">
        <authorList>
            <person name="Polle J.E."/>
            <person name="Barry K."/>
            <person name="Cushman J."/>
            <person name="Schmutz J."/>
            <person name="Tran D."/>
            <person name="Hathwaick L.T."/>
            <person name="Yim W.C."/>
            <person name="Jenkins J."/>
            <person name="Mckie-Krisberg Z.M."/>
            <person name="Prochnik S."/>
            <person name="Lindquist E."/>
            <person name="Dockter R.B."/>
            <person name="Adam C."/>
            <person name="Molina H."/>
            <person name="Bunkerborg J."/>
            <person name="Jin E."/>
            <person name="Buchheim M."/>
            <person name="Magnuson J."/>
        </authorList>
    </citation>
    <scope>NUCLEOTIDE SEQUENCE</scope>
    <source>
        <strain evidence="2">CCAP 19/18</strain>
    </source>
</reference>
<accession>A0ABQ7G7B9</accession>
<feature type="compositionally biased region" description="Low complexity" evidence="1">
    <location>
        <begin position="56"/>
        <end position="69"/>
    </location>
</feature>
<evidence type="ECO:0008006" key="4">
    <source>
        <dbReference type="Google" id="ProtNLM"/>
    </source>
</evidence>
<evidence type="ECO:0000256" key="1">
    <source>
        <dbReference type="SAM" id="MobiDB-lite"/>
    </source>
</evidence>
<sequence>MATQLLAKQQRLEAAQAAADLAVEQLELKTRQLTPTAAQHPTHEVIPSPPRPPVPRSSLSSHSLTSAKSSEGHPNGTASMSSEMRDLSVHARLSSSEGHPNGMSPEMRDLSVHARLSVPGSAIFHNLMCGMAHSRVRDAQVAQPACPQRCVTSVCMRG</sequence>
<evidence type="ECO:0000313" key="2">
    <source>
        <dbReference type="EMBL" id="KAF5830466.1"/>
    </source>
</evidence>
<keyword evidence="3" id="KW-1185">Reference proteome</keyword>
<gene>
    <name evidence="2" type="ORF">DUNSADRAFT_14547</name>
</gene>
<organism evidence="2 3">
    <name type="scientific">Dunaliella salina</name>
    <name type="common">Green alga</name>
    <name type="synonym">Protococcus salinus</name>
    <dbReference type="NCBI Taxonomy" id="3046"/>
    <lineage>
        <taxon>Eukaryota</taxon>
        <taxon>Viridiplantae</taxon>
        <taxon>Chlorophyta</taxon>
        <taxon>core chlorophytes</taxon>
        <taxon>Chlorophyceae</taxon>
        <taxon>CS clade</taxon>
        <taxon>Chlamydomonadales</taxon>
        <taxon>Dunaliellaceae</taxon>
        <taxon>Dunaliella</taxon>
    </lineage>
</organism>